<feature type="transmembrane region" description="Helical" evidence="13">
    <location>
        <begin position="450"/>
        <end position="468"/>
    </location>
</feature>
<dbReference type="OrthoDB" id="9779at2157"/>
<evidence type="ECO:0000256" key="3">
    <source>
        <dbReference type="ARBA" id="ARBA00022448"/>
    </source>
</evidence>
<evidence type="ECO:0000256" key="8">
    <source>
        <dbReference type="ARBA" id="ARBA00023053"/>
    </source>
</evidence>
<evidence type="ECO:0000256" key="13">
    <source>
        <dbReference type="SAM" id="Phobius"/>
    </source>
</evidence>
<dbReference type="PANTHER" id="PTHR48086:SF3">
    <property type="entry name" value="SODIUM_PROLINE SYMPORTER"/>
    <property type="match status" value="1"/>
</dbReference>
<dbReference type="InterPro" id="IPR018212">
    <property type="entry name" value="Na/solute_symporter_CS"/>
</dbReference>
<protein>
    <submittedName>
        <fullName evidence="14">Na+/panthothenate symporter</fullName>
    </submittedName>
</protein>
<feature type="transmembrane region" description="Helical" evidence="13">
    <location>
        <begin position="395"/>
        <end position="419"/>
    </location>
</feature>
<dbReference type="GO" id="GO:0005886">
    <property type="term" value="C:plasma membrane"/>
    <property type="evidence" value="ECO:0007669"/>
    <property type="project" value="UniProtKB-SubCell"/>
</dbReference>
<dbReference type="EMBL" id="CP011267">
    <property type="protein sequence ID" value="AKG91788.1"/>
    <property type="molecule type" value="Genomic_DNA"/>
</dbReference>
<feature type="transmembrane region" description="Helical" evidence="13">
    <location>
        <begin position="118"/>
        <end position="138"/>
    </location>
</feature>
<keyword evidence="15" id="KW-1185">Reference proteome</keyword>
<dbReference type="RefSeq" id="WP_048094914.1">
    <property type="nucleotide sequence ID" value="NZ_CP011267.1"/>
</dbReference>
<feature type="transmembrane region" description="Helical" evidence="13">
    <location>
        <begin position="6"/>
        <end position="22"/>
    </location>
</feature>
<comment type="similarity">
    <text evidence="2 12">Belongs to the sodium:solute symporter (SSF) (TC 2.A.21) family.</text>
</comment>
<organism evidence="14 15">
    <name type="scientific">Geoglobus ahangari</name>
    <dbReference type="NCBI Taxonomy" id="113653"/>
    <lineage>
        <taxon>Archaea</taxon>
        <taxon>Methanobacteriati</taxon>
        <taxon>Methanobacteriota</taxon>
        <taxon>Archaeoglobi</taxon>
        <taxon>Archaeoglobales</taxon>
        <taxon>Archaeoglobaceae</taxon>
        <taxon>Geoglobus</taxon>
    </lineage>
</organism>
<comment type="subcellular location">
    <subcellularLocation>
        <location evidence="1">Cell membrane</location>
        <topology evidence="1">Multi-pass membrane protein</topology>
    </subcellularLocation>
</comment>
<evidence type="ECO:0000256" key="12">
    <source>
        <dbReference type="RuleBase" id="RU362091"/>
    </source>
</evidence>
<gene>
    <name evidence="14" type="ORF">GAH_00884</name>
</gene>
<dbReference type="GeneID" id="24803463"/>
<evidence type="ECO:0000256" key="1">
    <source>
        <dbReference type="ARBA" id="ARBA00004651"/>
    </source>
</evidence>
<dbReference type="AlphaFoldDB" id="A0A0F7IIG9"/>
<dbReference type="STRING" id="113653.GAH_00884"/>
<dbReference type="HOGENOM" id="CLU_018808_15_1_2"/>
<dbReference type="Proteomes" id="UP000034723">
    <property type="component" value="Chromosome"/>
</dbReference>
<feature type="transmembrane region" description="Helical" evidence="13">
    <location>
        <begin position="158"/>
        <end position="177"/>
    </location>
</feature>
<feature type="transmembrane region" description="Helical" evidence="13">
    <location>
        <begin position="335"/>
        <end position="357"/>
    </location>
</feature>
<evidence type="ECO:0000256" key="9">
    <source>
        <dbReference type="ARBA" id="ARBA00023065"/>
    </source>
</evidence>
<evidence type="ECO:0000256" key="10">
    <source>
        <dbReference type="ARBA" id="ARBA00023136"/>
    </source>
</evidence>
<name>A0A0F7IIG9_9EURY</name>
<accession>A0A0F7IIG9</accession>
<feature type="transmembrane region" description="Helical" evidence="13">
    <location>
        <begin position="278"/>
        <end position="304"/>
    </location>
</feature>
<reference evidence="14 15" key="1">
    <citation type="submission" date="2015-04" db="EMBL/GenBank/DDBJ databases">
        <title>The complete genome sequence of the hyperthermophilic, obligate iron-reducing archaeon Geoglobus ahangari strain 234T.</title>
        <authorList>
            <person name="Manzella M.P."/>
            <person name="Holmes D.E."/>
            <person name="Rocheleau J.M."/>
            <person name="Chung A."/>
            <person name="Reguera G."/>
            <person name="Kashefi K."/>
        </authorList>
    </citation>
    <scope>NUCLEOTIDE SEQUENCE [LARGE SCALE GENOMIC DNA]</scope>
    <source>
        <strain evidence="14 15">234</strain>
    </source>
</reference>
<evidence type="ECO:0000256" key="7">
    <source>
        <dbReference type="ARBA" id="ARBA00022989"/>
    </source>
</evidence>
<keyword evidence="9" id="KW-0406">Ion transport</keyword>
<feature type="transmembrane region" description="Helical" evidence="13">
    <location>
        <begin position="71"/>
        <end position="90"/>
    </location>
</feature>
<keyword evidence="4" id="KW-1003">Cell membrane</keyword>
<evidence type="ECO:0000256" key="2">
    <source>
        <dbReference type="ARBA" id="ARBA00006434"/>
    </source>
</evidence>
<dbReference type="GO" id="GO:0006814">
    <property type="term" value="P:sodium ion transport"/>
    <property type="evidence" value="ECO:0007669"/>
    <property type="project" value="UniProtKB-KW"/>
</dbReference>
<dbReference type="Gene3D" id="1.20.1730.10">
    <property type="entry name" value="Sodium/glucose cotransporter"/>
    <property type="match status" value="1"/>
</dbReference>
<dbReference type="KEGG" id="gah:GAH_00884"/>
<proteinExistence type="inferred from homology"/>
<feature type="transmembrane region" description="Helical" evidence="13">
    <location>
        <begin position="238"/>
        <end position="257"/>
    </location>
</feature>
<dbReference type="PANTHER" id="PTHR48086">
    <property type="entry name" value="SODIUM/PROLINE SYMPORTER-RELATED"/>
    <property type="match status" value="1"/>
</dbReference>
<feature type="transmembrane region" description="Helical" evidence="13">
    <location>
        <begin position="369"/>
        <end position="389"/>
    </location>
</feature>
<evidence type="ECO:0000256" key="5">
    <source>
        <dbReference type="ARBA" id="ARBA00022692"/>
    </source>
</evidence>
<evidence type="ECO:0000313" key="14">
    <source>
        <dbReference type="EMBL" id="AKG91788.1"/>
    </source>
</evidence>
<keyword evidence="6" id="KW-0769">Symport</keyword>
<feature type="transmembrane region" description="Helical" evidence="13">
    <location>
        <begin position="426"/>
        <end position="444"/>
    </location>
</feature>
<evidence type="ECO:0000256" key="6">
    <source>
        <dbReference type="ARBA" id="ARBA00022847"/>
    </source>
</evidence>
<dbReference type="InterPro" id="IPR038377">
    <property type="entry name" value="Na/Glc_symporter_sf"/>
</dbReference>
<feature type="transmembrane region" description="Helical" evidence="13">
    <location>
        <begin position="184"/>
        <end position="203"/>
    </location>
</feature>
<keyword evidence="5 13" id="KW-0812">Transmembrane</keyword>
<keyword evidence="3" id="KW-0813">Transport</keyword>
<keyword evidence="7 13" id="KW-1133">Transmembrane helix</keyword>
<dbReference type="InParanoid" id="A0A0F7IIG9"/>
<feature type="transmembrane region" description="Helical" evidence="13">
    <location>
        <begin position="42"/>
        <end position="65"/>
    </location>
</feature>
<dbReference type="GO" id="GO:0046942">
    <property type="term" value="P:carboxylic acid transport"/>
    <property type="evidence" value="ECO:0007669"/>
    <property type="project" value="UniProtKB-ARBA"/>
</dbReference>
<dbReference type="InterPro" id="IPR050277">
    <property type="entry name" value="Sodium:Solute_Symporter"/>
</dbReference>
<dbReference type="PROSITE" id="PS50283">
    <property type="entry name" value="NA_SOLUT_SYMP_3"/>
    <property type="match status" value="1"/>
</dbReference>
<evidence type="ECO:0000313" key="15">
    <source>
        <dbReference type="Proteomes" id="UP000034723"/>
    </source>
</evidence>
<evidence type="ECO:0000256" key="4">
    <source>
        <dbReference type="ARBA" id="ARBA00022475"/>
    </source>
</evidence>
<dbReference type="InterPro" id="IPR001734">
    <property type="entry name" value="Na/solute_symporter"/>
</dbReference>
<keyword evidence="11" id="KW-0739">Sodium transport</keyword>
<dbReference type="GO" id="GO:0015293">
    <property type="term" value="F:symporter activity"/>
    <property type="evidence" value="ECO:0007669"/>
    <property type="project" value="UniProtKB-KW"/>
</dbReference>
<dbReference type="PROSITE" id="PS00456">
    <property type="entry name" value="NA_SOLUT_SYMP_1"/>
    <property type="match status" value="1"/>
</dbReference>
<keyword evidence="8" id="KW-0915">Sodium</keyword>
<sequence>MIIQTVFAIYIILMLLIGILEYRRSGGLLDYYLAGKRLSATLVSFSFFATYFSTSAFLGGGGFGFLAGFQWSAFLTFFHILFAIMAWMLIAPRLKRVADETGALTIPEMFGERFGREVRLISSLVIVFFFAFYMVSIYKGAGNLLQVMMSISYREGLLITAVIVMLYTAIGGFRAVVYTDLIQGVLTFFGGVLLFTALLYYLGGLQAFEQLANTKIFAGSGELLFEIGKLGPPPVMKAGLVVPFILSLTFAISIAQLSSPQLIIRFVAARDERVIRRGMLLTPLIIGIFAICVFSIGPFGWLIIPKYDDPIKYLKDVDLVVPFIAMKVLPEGINALLLTAIIAAAMSTINSLLHMMATSFARDVLRSESVGLTRALVVVFAAIPLAVAVNPPDVIVAIVGVSFSVITSVFLIPLLAMLYGDPSKKSVLASMIAALIVSVAWYMLYYRVYWIYPVVPGLIASATVFAMFEKFFK</sequence>
<keyword evidence="10 13" id="KW-0472">Membrane</keyword>
<evidence type="ECO:0000256" key="11">
    <source>
        <dbReference type="ARBA" id="ARBA00023201"/>
    </source>
</evidence>
<dbReference type="Pfam" id="PF00474">
    <property type="entry name" value="SSF"/>
    <property type="match status" value="1"/>
</dbReference>
<dbReference type="PATRIC" id="fig|113653.22.peg.885"/>